<dbReference type="Proteomes" id="UP001165960">
    <property type="component" value="Unassembled WGS sequence"/>
</dbReference>
<sequence length="212" mass="23963">MPNQQKWNAQFGGKAFFTSHAGIVLRSSKLEFVGQVKHYYKGQMIVAKVCYDKELTFTVICIYAPVDADENVCFWKWFATLKFTGPILVLGDMNCVLNTKKDNYGTVKKARKETPAFQAALNAHDLIDGLENNSNSASNITRLFKQTGLVGKAGTRINFILYSAFLRKAVKRVQPYEYPESDYFPLTGTFVVNSVETATSYHNQKKRNLNFA</sequence>
<keyword evidence="2" id="KW-1185">Reference proteome</keyword>
<comment type="caution">
    <text evidence="1">The sequence shown here is derived from an EMBL/GenBank/DDBJ whole genome shotgun (WGS) entry which is preliminary data.</text>
</comment>
<dbReference type="EMBL" id="QTSX02001672">
    <property type="protein sequence ID" value="KAJ9079686.1"/>
    <property type="molecule type" value="Genomic_DNA"/>
</dbReference>
<protein>
    <submittedName>
        <fullName evidence="1">Uncharacterized protein</fullName>
    </submittedName>
</protein>
<reference evidence="1" key="1">
    <citation type="submission" date="2022-04" db="EMBL/GenBank/DDBJ databases">
        <title>Genome of the entomopathogenic fungus Entomophthora muscae.</title>
        <authorList>
            <person name="Elya C."/>
            <person name="Lovett B.R."/>
            <person name="Lee E."/>
            <person name="Macias A.M."/>
            <person name="Hajek A.E."/>
            <person name="De Bivort B.L."/>
            <person name="Kasson M.T."/>
            <person name="De Fine Licht H.H."/>
            <person name="Stajich J.E."/>
        </authorList>
    </citation>
    <scope>NUCLEOTIDE SEQUENCE</scope>
    <source>
        <strain evidence="1">Berkeley</strain>
    </source>
</reference>
<evidence type="ECO:0000313" key="1">
    <source>
        <dbReference type="EMBL" id="KAJ9079686.1"/>
    </source>
</evidence>
<evidence type="ECO:0000313" key="2">
    <source>
        <dbReference type="Proteomes" id="UP001165960"/>
    </source>
</evidence>
<name>A0ACC2TYX2_9FUNG</name>
<gene>
    <name evidence="1" type="ORF">DSO57_1032915</name>
</gene>
<proteinExistence type="predicted"/>
<accession>A0ACC2TYX2</accession>
<organism evidence="1 2">
    <name type="scientific">Entomophthora muscae</name>
    <dbReference type="NCBI Taxonomy" id="34485"/>
    <lineage>
        <taxon>Eukaryota</taxon>
        <taxon>Fungi</taxon>
        <taxon>Fungi incertae sedis</taxon>
        <taxon>Zoopagomycota</taxon>
        <taxon>Entomophthoromycotina</taxon>
        <taxon>Entomophthoromycetes</taxon>
        <taxon>Entomophthorales</taxon>
        <taxon>Entomophthoraceae</taxon>
        <taxon>Entomophthora</taxon>
    </lineage>
</organism>